<name>A0A940WLX6_9ACTN</name>
<organism evidence="2 3">
    <name type="scientific">Microbispora oryzae</name>
    <dbReference type="NCBI Taxonomy" id="2806554"/>
    <lineage>
        <taxon>Bacteria</taxon>
        <taxon>Bacillati</taxon>
        <taxon>Actinomycetota</taxon>
        <taxon>Actinomycetes</taxon>
        <taxon>Streptosporangiales</taxon>
        <taxon>Streptosporangiaceae</taxon>
        <taxon>Microbispora</taxon>
    </lineage>
</organism>
<dbReference type="Proteomes" id="UP000674234">
    <property type="component" value="Unassembled WGS sequence"/>
</dbReference>
<accession>A0A940WLX6</accession>
<dbReference type="InterPro" id="IPR007421">
    <property type="entry name" value="Schlafen_AlbA_2_dom"/>
</dbReference>
<evidence type="ECO:0000313" key="2">
    <source>
        <dbReference type="EMBL" id="MBP2707363.1"/>
    </source>
</evidence>
<gene>
    <name evidence="2" type="ORF">JOL79_26615</name>
</gene>
<keyword evidence="2" id="KW-0547">Nucleotide-binding</keyword>
<comment type="caution">
    <text evidence="2">The sequence shown here is derived from an EMBL/GenBank/DDBJ whole genome shotgun (WGS) entry which is preliminary data.</text>
</comment>
<evidence type="ECO:0000313" key="3">
    <source>
        <dbReference type="Proteomes" id="UP000674234"/>
    </source>
</evidence>
<dbReference type="InterPro" id="IPR038461">
    <property type="entry name" value="Schlafen_AlbA_2_dom_sf"/>
</dbReference>
<dbReference type="GO" id="GO:0005524">
    <property type="term" value="F:ATP binding"/>
    <property type="evidence" value="ECO:0007669"/>
    <property type="project" value="UniProtKB-KW"/>
</dbReference>
<proteinExistence type="predicted"/>
<dbReference type="AlphaFoldDB" id="A0A940WLX6"/>
<keyword evidence="3" id="KW-1185">Reference proteome</keyword>
<sequence length="419" mass="46316">MTPIYLTSENPRWTPKTEADLKRALEDGLIKESHHLDLKKIPDTKGDNRESAKDMASFAIDGGTLIMGVPEDKEKRTFFLEPKPLNGLAEKAEEIARSIPDPALTILTEEIPSDSDPTRGFLIVHIPASPVAPHMVDGKYYGRGDKTKYVLSDAEVTRLHERRRSADRTALDLLQHEIERDPISGEHRHQAHLFLVAQPLAGRGDMLMDLASGPNWNINLANFIERAYTPALNETLGSITEVSPTIREAANGFRRGRGAARATRNLGEGRIFTYDPSDYFAEDAIELQVHEDGGLRLFFSRLSTIPTNDSQEPMILPGAAVGHTRRFLALVFAAAEEAGYFGNWALAFGATGLNGLRAYTRNTWPSGNRARYDEDAYTRTTATTWAELNKAPGTVTRRLAGGLLRALGVEDNFSSAFED</sequence>
<evidence type="ECO:0000259" key="1">
    <source>
        <dbReference type="Pfam" id="PF04326"/>
    </source>
</evidence>
<dbReference type="EMBL" id="JAFCNB010000019">
    <property type="protein sequence ID" value="MBP2707363.1"/>
    <property type="molecule type" value="Genomic_DNA"/>
</dbReference>
<dbReference type="Gene3D" id="3.30.950.30">
    <property type="entry name" value="Schlafen, AAA domain"/>
    <property type="match status" value="1"/>
</dbReference>
<reference evidence="2" key="1">
    <citation type="submission" date="2021-02" db="EMBL/GenBank/DDBJ databases">
        <title>Draft genome sequence of Microbispora sp. RL4-1S isolated from rice leaves in Thailand.</title>
        <authorList>
            <person name="Muangham S."/>
            <person name="Duangmal K."/>
        </authorList>
    </citation>
    <scope>NUCLEOTIDE SEQUENCE</scope>
    <source>
        <strain evidence="2">RL4-1S</strain>
    </source>
</reference>
<keyword evidence="2" id="KW-0067">ATP-binding</keyword>
<dbReference type="Pfam" id="PF04326">
    <property type="entry name" value="SLFN_AlbA_2"/>
    <property type="match status" value="1"/>
</dbReference>
<protein>
    <submittedName>
        <fullName evidence="2">ATP-binding protein</fullName>
    </submittedName>
</protein>
<dbReference type="RefSeq" id="WP_210158637.1">
    <property type="nucleotide sequence ID" value="NZ_JAFCNB010000019.1"/>
</dbReference>
<feature type="domain" description="Schlafen AlbA-2" evidence="1">
    <location>
        <begin position="32"/>
        <end position="149"/>
    </location>
</feature>